<keyword evidence="3" id="KW-1185">Reference proteome</keyword>
<evidence type="ECO:0000313" key="3">
    <source>
        <dbReference type="Proteomes" id="UP000799779"/>
    </source>
</evidence>
<dbReference type="EMBL" id="ML977570">
    <property type="protein sequence ID" value="KAF2003837.1"/>
    <property type="molecule type" value="Genomic_DNA"/>
</dbReference>
<evidence type="ECO:0000256" key="1">
    <source>
        <dbReference type="SAM" id="MobiDB-lite"/>
    </source>
</evidence>
<proteinExistence type="predicted"/>
<evidence type="ECO:0000313" key="2">
    <source>
        <dbReference type="EMBL" id="KAF2003837.1"/>
    </source>
</evidence>
<dbReference type="Proteomes" id="UP000799779">
    <property type="component" value="Unassembled WGS sequence"/>
</dbReference>
<dbReference type="AlphaFoldDB" id="A0A6A5WQM9"/>
<feature type="region of interest" description="Disordered" evidence="1">
    <location>
        <begin position="149"/>
        <end position="178"/>
    </location>
</feature>
<name>A0A6A5WQM9_9PLEO</name>
<gene>
    <name evidence="2" type="ORF">P154DRAFT_72627</name>
</gene>
<accession>A0A6A5WQM9</accession>
<reference evidence="2" key="1">
    <citation type="journal article" date="2020" name="Stud. Mycol.">
        <title>101 Dothideomycetes genomes: a test case for predicting lifestyles and emergence of pathogens.</title>
        <authorList>
            <person name="Haridas S."/>
            <person name="Albert R."/>
            <person name="Binder M."/>
            <person name="Bloem J."/>
            <person name="Labutti K."/>
            <person name="Salamov A."/>
            <person name="Andreopoulos B."/>
            <person name="Baker S."/>
            <person name="Barry K."/>
            <person name="Bills G."/>
            <person name="Bluhm B."/>
            <person name="Cannon C."/>
            <person name="Castanera R."/>
            <person name="Culley D."/>
            <person name="Daum C."/>
            <person name="Ezra D."/>
            <person name="Gonzalez J."/>
            <person name="Henrissat B."/>
            <person name="Kuo A."/>
            <person name="Liang C."/>
            <person name="Lipzen A."/>
            <person name="Lutzoni F."/>
            <person name="Magnuson J."/>
            <person name="Mondo S."/>
            <person name="Nolan M."/>
            <person name="Ohm R."/>
            <person name="Pangilinan J."/>
            <person name="Park H.-J."/>
            <person name="Ramirez L."/>
            <person name="Alfaro M."/>
            <person name="Sun H."/>
            <person name="Tritt A."/>
            <person name="Yoshinaga Y."/>
            <person name="Zwiers L.-H."/>
            <person name="Turgeon B."/>
            <person name="Goodwin S."/>
            <person name="Spatafora J."/>
            <person name="Crous P."/>
            <person name="Grigoriev I."/>
        </authorList>
    </citation>
    <scope>NUCLEOTIDE SEQUENCE</scope>
    <source>
        <strain evidence="2">CBS 123094</strain>
    </source>
</reference>
<sequence>MKLTWTGLASVMVGRVYPVHKSAGFHELRFLSFGEPLGSIAQLEAMPGSLGETAAEVLTKPWREKALVAMNYWTVEKSVSSWAVLAMDRRALCHACPPPTPHGFFESLFGDTATEPAGCPVIPLVEYAYREDAIRRRWNGVRRRCSGGRNTGVPRAVAADGSKASQPTGSAPKCRRPG</sequence>
<organism evidence="2 3">
    <name type="scientific">Amniculicola lignicola CBS 123094</name>
    <dbReference type="NCBI Taxonomy" id="1392246"/>
    <lineage>
        <taxon>Eukaryota</taxon>
        <taxon>Fungi</taxon>
        <taxon>Dikarya</taxon>
        <taxon>Ascomycota</taxon>
        <taxon>Pezizomycotina</taxon>
        <taxon>Dothideomycetes</taxon>
        <taxon>Pleosporomycetidae</taxon>
        <taxon>Pleosporales</taxon>
        <taxon>Amniculicolaceae</taxon>
        <taxon>Amniculicola</taxon>
    </lineage>
</organism>
<protein>
    <submittedName>
        <fullName evidence="2">Uncharacterized protein</fullName>
    </submittedName>
</protein>